<reference evidence="2" key="1">
    <citation type="submission" date="2019-09" db="EMBL/GenBank/DDBJ databases">
        <title>Bird 10,000 Genomes (B10K) Project - Family phase.</title>
        <authorList>
            <person name="Zhang G."/>
        </authorList>
    </citation>
    <scope>NUCLEOTIDE SEQUENCE</scope>
    <source>
        <strain evidence="2">B10K-DU-001-09</strain>
        <tissue evidence="2">Muscle</tissue>
    </source>
</reference>
<sequence length="152" mass="17637">VLTSLWLLEQLYRERSQTKNVKCKHPDNHDLKEFALLSEAQSTAEKESSTDESFSIVANPPPNVQDVQAYDEFCGTDFRMSTKSEYFDQKEINHGNYSVTHMTEYPNELGPLVQQELDVTPEREEIFEKPYETPKSCNSSVKIKPVEHHREK</sequence>
<dbReference type="Proteomes" id="UP000614027">
    <property type="component" value="Unassembled WGS sequence"/>
</dbReference>
<name>A0A851M9E3_9DEND</name>
<organism evidence="2 3">
    <name type="scientific">Campylorhamphus procurvoides</name>
    <dbReference type="NCBI Taxonomy" id="190295"/>
    <lineage>
        <taxon>Eukaryota</taxon>
        <taxon>Metazoa</taxon>
        <taxon>Chordata</taxon>
        <taxon>Craniata</taxon>
        <taxon>Vertebrata</taxon>
        <taxon>Euteleostomi</taxon>
        <taxon>Archelosauria</taxon>
        <taxon>Archosauria</taxon>
        <taxon>Dinosauria</taxon>
        <taxon>Saurischia</taxon>
        <taxon>Theropoda</taxon>
        <taxon>Coelurosauria</taxon>
        <taxon>Aves</taxon>
        <taxon>Neognathae</taxon>
        <taxon>Neoaves</taxon>
        <taxon>Telluraves</taxon>
        <taxon>Australaves</taxon>
        <taxon>Passeriformes</taxon>
        <taxon>Dendrocolaptidae</taxon>
        <taxon>Campylorhamphus</taxon>
    </lineage>
</organism>
<gene>
    <name evidence="2" type="primary">Cplane1_5</name>
    <name evidence="2" type="ORF">CAMPRO_R15345</name>
</gene>
<feature type="non-terminal residue" evidence="2">
    <location>
        <position position="1"/>
    </location>
</feature>
<evidence type="ECO:0000256" key="1">
    <source>
        <dbReference type="SAM" id="MobiDB-lite"/>
    </source>
</evidence>
<evidence type="ECO:0000313" key="2">
    <source>
        <dbReference type="EMBL" id="NXC27439.1"/>
    </source>
</evidence>
<protein>
    <submittedName>
        <fullName evidence="2">CPLN1 protein</fullName>
    </submittedName>
</protein>
<accession>A0A851M9E3</accession>
<proteinExistence type="predicted"/>
<comment type="caution">
    <text evidence="2">The sequence shown here is derived from an EMBL/GenBank/DDBJ whole genome shotgun (WGS) entry which is preliminary data.</text>
</comment>
<evidence type="ECO:0000313" key="3">
    <source>
        <dbReference type="Proteomes" id="UP000614027"/>
    </source>
</evidence>
<feature type="region of interest" description="Disordered" evidence="1">
    <location>
        <begin position="131"/>
        <end position="152"/>
    </location>
</feature>
<feature type="region of interest" description="Disordered" evidence="1">
    <location>
        <begin position="42"/>
        <end position="61"/>
    </location>
</feature>
<dbReference type="EMBL" id="WBMV01002533">
    <property type="protein sequence ID" value="NXC27439.1"/>
    <property type="molecule type" value="Genomic_DNA"/>
</dbReference>
<keyword evidence="3" id="KW-1185">Reference proteome</keyword>
<dbReference type="AlphaFoldDB" id="A0A851M9E3"/>
<dbReference type="OrthoDB" id="5974632at2759"/>
<feature type="non-terminal residue" evidence="2">
    <location>
        <position position="152"/>
    </location>
</feature>